<keyword evidence="6" id="KW-1185">Reference proteome</keyword>
<sequence length="297" mass="33122">MGLGNLASMARIDHLTLAIAEDSFGDVLADVVKAVGDVDHVMVFAYSPRQTPRNVVNCGRIDGETARTAADRFCDYLYLLDPNYSELRLRPDDPAAWFDCERPELYCEEFRNAFFAPCHISDLTSFAVGQDGVIYYVLFLRTGGFRFAGSQRWLLKEVGEMISAHIRKHFSHLHAVAGREQFLVGRVMKESPVFATLTPREAAVCTGILTGHTSESMGINLGISINSVLTYRKRLYEKLSISSQNELFVTFINAMLALSRNDTRTGQGLTPLHREDNATPARDAMKEEALMAEGLLF</sequence>
<dbReference type="SMART" id="SM00421">
    <property type="entry name" value="HTH_LUXR"/>
    <property type="match status" value="1"/>
</dbReference>
<dbReference type="PANTHER" id="PTHR44688">
    <property type="entry name" value="DNA-BINDING TRANSCRIPTIONAL ACTIVATOR DEVR_DOSR"/>
    <property type="match status" value="1"/>
</dbReference>
<keyword evidence="2" id="KW-0238">DNA-binding</keyword>
<protein>
    <submittedName>
        <fullName evidence="5">Helix-turn-helix transcriptional regulator</fullName>
    </submittedName>
</protein>
<proteinExistence type="predicted"/>
<keyword evidence="3" id="KW-0804">Transcription</keyword>
<evidence type="ECO:0000313" key="5">
    <source>
        <dbReference type="EMBL" id="WCT74480.1"/>
    </source>
</evidence>
<dbReference type="RefSeq" id="WP_273689529.1">
    <property type="nucleotide sequence ID" value="NZ_CP117411.1"/>
</dbReference>
<evidence type="ECO:0000256" key="3">
    <source>
        <dbReference type="ARBA" id="ARBA00023163"/>
    </source>
</evidence>
<dbReference type="SUPFAM" id="SSF46894">
    <property type="entry name" value="C-terminal effector domain of the bipartite response regulators"/>
    <property type="match status" value="1"/>
</dbReference>
<evidence type="ECO:0000313" key="6">
    <source>
        <dbReference type="Proteomes" id="UP001220395"/>
    </source>
</evidence>
<dbReference type="Proteomes" id="UP001220395">
    <property type="component" value="Chromosome"/>
</dbReference>
<keyword evidence="1" id="KW-0805">Transcription regulation</keyword>
<dbReference type="Gene3D" id="1.10.10.10">
    <property type="entry name" value="Winged helix-like DNA-binding domain superfamily/Winged helix DNA-binding domain"/>
    <property type="match status" value="1"/>
</dbReference>
<organism evidence="5 6">
    <name type="scientific">Sphingomonas naphthae</name>
    <dbReference type="NCBI Taxonomy" id="1813468"/>
    <lineage>
        <taxon>Bacteria</taxon>
        <taxon>Pseudomonadati</taxon>
        <taxon>Pseudomonadota</taxon>
        <taxon>Alphaproteobacteria</taxon>
        <taxon>Sphingomonadales</taxon>
        <taxon>Sphingomonadaceae</taxon>
        <taxon>Sphingomonas</taxon>
    </lineage>
</organism>
<dbReference type="Pfam" id="PF00196">
    <property type="entry name" value="GerE"/>
    <property type="match status" value="1"/>
</dbReference>
<evidence type="ECO:0000259" key="4">
    <source>
        <dbReference type="SMART" id="SM00421"/>
    </source>
</evidence>
<feature type="domain" description="HTH luxR-type" evidence="4">
    <location>
        <begin position="194"/>
        <end position="251"/>
    </location>
</feature>
<dbReference type="InterPro" id="IPR000792">
    <property type="entry name" value="Tscrpt_reg_LuxR_C"/>
</dbReference>
<dbReference type="InterPro" id="IPR036388">
    <property type="entry name" value="WH-like_DNA-bd_sf"/>
</dbReference>
<accession>A0ABY7TMN0</accession>
<evidence type="ECO:0000256" key="1">
    <source>
        <dbReference type="ARBA" id="ARBA00023015"/>
    </source>
</evidence>
<dbReference type="EMBL" id="CP117411">
    <property type="protein sequence ID" value="WCT74480.1"/>
    <property type="molecule type" value="Genomic_DNA"/>
</dbReference>
<name>A0ABY7TMN0_9SPHN</name>
<reference evidence="5 6" key="1">
    <citation type="submission" date="2023-02" db="EMBL/GenBank/DDBJ databases">
        <title>Genome sequence of Sphingomonas naphthae.</title>
        <authorList>
            <person name="Kim S."/>
            <person name="Heo J."/>
            <person name="Kwon S.-W."/>
        </authorList>
    </citation>
    <scope>NUCLEOTIDE SEQUENCE [LARGE SCALE GENOMIC DNA]</scope>
    <source>
        <strain evidence="5 6">KACC 18716</strain>
    </source>
</reference>
<dbReference type="PANTHER" id="PTHR44688:SF16">
    <property type="entry name" value="DNA-BINDING TRANSCRIPTIONAL ACTIVATOR DEVR_DOSR"/>
    <property type="match status" value="1"/>
</dbReference>
<evidence type="ECO:0000256" key="2">
    <source>
        <dbReference type="ARBA" id="ARBA00023125"/>
    </source>
</evidence>
<dbReference type="InterPro" id="IPR016032">
    <property type="entry name" value="Sig_transdc_resp-reg_C-effctor"/>
</dbReference>
<gene>
    <name evidence="5" type="ORF">PQ455_04410</name>
</gene>